<accession>A0A918F236</accession>
<sequence length="82" mass="9165">MLTALIGPLLFAALGGGWAYLNRKDRRTELLFTLILFQLLGAWGYRQEPTPGLLLLVGVLALMVFSMLLHTLLYSDERSARS</sequence>
<comment type="caution">
    <text evidence="2">The sequence shown here is derived from an EMBL/GenBank/DDBJ whole genome shotgun (WGS) entry which is preliminary data.</text>
</comment>
<keyword evidence="1" id="KW-0812">Transmembrane</keyword>
<dbReference type="RefSeq" id="WP_189087655.1">
    <property type="nucleotide sequence ID" value="NZ_BMQL01000001.1"/>
</dbReference>
<reference evidence="2" key="2">
    <citation type="submission" date="2020-09" db="EMBL/GenBank/DDBJ databases">
        <authorList>
            <person name="Sun Q."/>
            <person name="Ohkuma M."/>
        </authorList>
    </citation>
    <scope>NUCLEOTIDE SEQUENCE</scope>
    <source>
        <strain evidence="2">JCM 31311</strain>
    </source>
</reference>
<reference evidence="2" key="1">
    <citation type="journal article" date="2014" name="Int. J. Syst. Evol. Microbiol.">
        <title>Complete genome sequence of Corynebacterium casei LMG S-19264T (=DSM 44701T), isolated from a smear-ripened cheese.</title>
        <authorList>
            <consortium name="US DOE Joint Genome Institute (JGI-PGF)"/>
            <person name="Walter F."/>
            <person name="Albersmeier A."/>
            <person name="Kalinowski J."/>
            <person name="Ruckert C."/>
        </authorList>
    </citation>
    <scope>NUCLEOTIDE SEQUENCE</scope>
    <source>
        <strain evidence="2">JCM 31311</strain>
    </source>
</reference>
<evidence type="ECO:0000256" key="1">
    <source>
        <dbReference type="SAM" id="Phobius"/>
    </source>
</evidence>
<keyword evidence="3" id="KW-1185">Reference proteome</keyword>
<dbReference type="Proteomes" id="UP000603865">
    <property type="component" value="Unassembled WGS sequence"/>
</dbReference>
<keyword evidence="1" id="KW-1133">Transmembrane helix</keyword>
<dbReference type="EMBL" id="BMQL01000001">
    <property type="protein sequence ID" value="GGQ93895.1"/>
    <property type="molecule type" value="Genomic_DNA"/>
</dbReference>
<protein>
    <submittedName>
        <fullName evidence="2">Uncharacterized protein</fullName>
    </submittedName>
</protein>
<gene>
    <name evidence="2" type="ORF">GCM10008957_02500</name>
</gene>
<proteinExistence type="predicted"/>
<name>A0A918F236_9DEIO</name>
<keyword evidence="1" id="KW-0472">Membrane</keyword>
<feature type="transmembrane region" description="Helical" evidence="1">
    <location>
        <begin position="52"/>
        <end position="73"/>
    </location>
</feature>
<evidence type="ECO:0000313" key="2">
    <source>
        <dbReference type="EMBL" id="GGQ93895.1"/>
    </source>
</evidence>
<evidence type="ECO:0000313" key="3">
    <source>
        <dbReference type="Proteomes" id="UP000603865"/>
    </source>
</evidence>
<dbReference type="AlphaFoldDB" id="A0A918F236"/>
<organism evidence="2 3">
    <name type="scientific">Deinococcus ruber</name>
    <dbReference type="NCBI Taxonomy" id="1848197"/>
    <lineage>
        <taxon>Bacteria</taxon>
        <taxon>Thermotogati</taxon>
        <taxon>Deinococcota</taxon>
        <taxon>Deinococci</taxon>
        <taxon>Deinococcales</taxon>
        <taxon>Deinococcaceae</taxon>
        <taxon>Deinococcus</taxon>
    </lineage>
</organism>
<feature type="transmembrane region" description="Helical" evidence="1">
    <location>
        <begin position="29"/>
        <end position="45"/>
    </location>
</feature>